<accession>A0A0M0HLE7</accession>
<organism evidence="1 2">
    <name type="scientific">Vibrio nereis</name>
    <dbReference type="NCBI Taxonomy" id="693"/>
    <lineage>
        <taxon>Bacteria</taxon>
        <taxon>Pseudomonadati</taxon>
        <taxon>Pseudomonadota</taxon>
        <taxon>Gammaproteobacteria</taxon>
        <taxon>Vibrionales</taxon>
        <taxon>Vibrionaceae</taxon>
        <taxon>Vibrio</taxon>
    </lineage>
</organism>
<keyword evidence="2" id="KW-1185">Reference proteome</keyword>
<dbReference type="OrthoDB" id="8523124at2"/>
<dbReference type="Pfam" id="PF13692">
    <property type="entry name" value="Glyco_trans_1_4"/>
    <property type="match status" value="1"/>
</dbReference>
<name>A0A0M0HLE7_VIBNE</name>
<proteinExistence type="predicted"/>
<dbReference type="GO" id="GO:0016740">
    <property type="term" value="F:transferase activity"/>
    <property type="evidence" value="ECO:0007669"/>
    <property type="project" value="UniProtKB-KW"/>
</dbReference>
<dbReference type="Gene3D" id="3.40.50.2000">
    <property type="entry name" value="Glycogen Phosphorylase B"/>
    <property type="match status" value="2"/>
</dbReference>
<dbReference type="STRING" id="693.AKJ17_13275"/>
<protein>
    <submittedName>
        <fullName evidence="1">Glycosyl transferase</fullName>
    </submittedName>
</protein>
<dbReference type="RefSeq" id="WP_053396301.1">
    <property type="nucleotide sequence ID" value="NZ_LHPJ01000010.1"/>
</dbReference>
<dbReference type="PANTHER" id="PTHR12526:SF595">
    <property type="entry name" value="BLL5217 PROTEIN"/>
    <property type="match status" value="1"/>
</dbReference>
<dbReference type="PANTHER" id="PTHR12526">
    <property type="entry name" value="GLYCOSYLTRANSFERASE"/>
    <property type="match status" value="1"/>
</dbReference>
<dbReference type="AlphaFoldDB" id="A0A0M0HLE7"/>
<gene>
    <name evidence="1" type="ORF">AKJ17_13275</name>
</gene>
<dbReference type="SUPFAM" id="SSF53756">
    <property type="entry name" value="UDP-Glycosyltransferase/glycogen phosphorylase"/>
    <property type="match status" value="1"/>
</dbReference>
<evidence type="ECO:0000313" key="2">
    <source>
        <dbReference type="Proteomes" id="UP000037515"/>
    </source>
</evidence>
<reference evidence="2" key="1">
    <citation type="submission" date="2015-08" db="EMBL/GenBank/DDBJ databases">
        <title>Vibrio galatheae sp. nov., a novel member of the Vibrionaceae family isolated from the Solomon Islands.</title>
        <authorList>
            <person name="Giubergia S."/>
            <person name="Machado H."/>
            <person name="Mateiu R.V."/>
            <person name="Gram L."/>
        </authorList>
    </citation>
    <scope>NUCLEOTIDE SEQUENCE [LARGE SCALE GENOMIC DNA]</scope>
    <source>
        <strain evidence="2">DSM 19584</strain>
    </source>
</reference>
<dbReference type="Proteomes" id="UP000037515">
    <property type="component" value="Unassembled WGS sequence"/>
</dbReference>
<keyword evidence="1" id="KW-0808">Transferase</keyword>
<dbReference type="PATRIC" id="fig|693.5.peg.2720"/>
<evidence type="ECO:0000313" key="1">
    <source>
        <dbReference type="EMBL" id="KOO02894.1"/>
    </source>
</evidence>
<sequence length="326" mass="37158">MNILMVYKGELPPVTYGGTERVIWSLTKGLAQLNHNVYLLSTTPVKCSWAKTIPFDGQKPLDDQIPDFIDIVHFHTGGKTESKPYVLTRHGNRSVNQQNDPNSIFVSHKHALNHGCEAFVHNGLDWSDYRLPNLEPKKRLNRYHFLGKAAWRVKNVQGAIDITKKAKVKLDVLGGFRLNFKMGFRLTLDRHVKFHGMVDNDHKCDVLERSSGLIFPVTWEEPFGLAITESLFMGCPVFGTTYGSLAEIIYSDEFGFLANQESELVQAVKENQVNPQHCHEYARDTFDHITMAKGYLAMYEKVIAGQVLNKFNAQPLEKKKGLIYYR</sequence>
<dbReference type="EMBL" id="LHPJ01000010">
    <property type="protein sequence ID" value="KOO02894.1"/>
    <property type="molecule type" value="Genomic_DNA"/>
</dbReference>
<comment type="caution">
    <text evidence="1">The sequence shown here is derived from an EMBL/GenBank/DDBJ whole genome shotgun (WGS) entry which is preliminary data.</text>
</comment>